<reference evidence="1 2" key="1">
    <citation type="journal article" date="2014" name="Nature">
        <title>An environmental bacterial taxon with a large and distinct metabolic repertoire.</title>
        <authorList>
            <person name="Wilson M.C."/>
            <person name="Mori T."/>
            <person name="Ruckert C."/>
            <person name="Uria A.R."/>
            <person name="Helf M.J."/>
            <person name="Takada K."/>
            <person name="Gernert C."/>
            <person name="Steffens U.A."/>
            <person name="Heycke N."/>
            <person name="Schmitt S."/>
            <person name="Rinke C."/>
            <person name="Helfrich E.J."/>
            <person name="Brachmann A.O."/>
            <person name="Gurgui C."/>
            <person name="Wakimoto T."/>
            <person name="Kracht M."/>
            <person name="Crusemann M."/>
            <person name="Hentschel U."/>
            <person name="Abe I."/>
            <person name="Matsunaga S."/>
            <person name="Kalinowski J."/>
            <person name="Takeyama H."/>
            <person name="Piel J."/>
        </authorList>
    </citation>
    <scope>NUCLEOTIDE SEQUENCE [LARGE SCALE GENOMIC DNA]</scope>
    <source>
        <strain evidence="2">TSY2</strain>
    </source>
</reference>
<sequence>MATYYVIQIWAYHGSGMQGWRTASRQAGVPYRFSSREAAEAAMREHFGNLREGVGVRVHAVSDGSETGAAK</sequence>
<dbReference type="AlphaFoldDB" id="W4M636"/>
<dbReference type="Proteomes" id="UP000019140">
    <property type="component" value="Unassembled WGS sequence"/>
</dbReference>
<protein>
    <submittedName>
        <fullName evidence="1">Uncharacterized protein</fullName>
    </submittedName>
</protein>
<organism evidence="1 2">
    <name type="scientific">Candidatus Entotheonella gemina</name>
    <dbReference type="NCBI Taxonomy" id="1429439"/>
    <lineage>
        <taxon>Bacteria</taxon>
        <taxon>Pseudomonadati</taxon>
        <taxon>Nitrospinota/Tectimicrobiota group</taxon>
        <taxon>Candidatus Tectimicrobiota</taxon>
        <taxon>Candidatus Entotheonellia</taxon>
        <taxon>Candidatus Entotheonellales</taxon>
        <taxon>Candidatus Entotheonellaceae</taxon>
        <taxon>Candidatus Entotheonella</taxon>
    </lineage>
</organism>
<name>W4M636_9BACT</name>
<evidence type="ECO:0000313" key="2">
    <source>
        <dbReference type="Proteomes" id="UP000019140"/>
    </source>
</evidence>
<comment type="caution">
    <text evidence="1">The sequence shown here is derived from an EMBL/GenBank/DDBJ whole genome shotgun (WGS) entry which is preliminary data.</text>
</comment>
<dbReference type="EMBL" id="AZHX01001043">
    <property type="protein sequence ID" value="ETX05107.1"/>
    <property type="molecule type" value="Genomic_DNA"/>
</dbReference>
<dbReference type="HOGENOM" id="CLU_2732501_0_0_7"/>
<keyword evidence="2" id="KW-1185">Reference proteome</keyword>
<gene>
    <name evidence="1" type="ORF">ETSY2_24925</name>
</gene>
<accession>W4M636</accession>
<proteinExistence type="predicted"/>
<evidence type="ECO:0000313" key="1">
    <source>
        <dbReference type="EMBL" id="ETX05107.1"/>
    </source>
</evidence>